<reference evidence="3" key="2">
    <citation type="submission" date="2024-01" db="EMBL/GenBank/DDBJ databases">
        <authorList>
            <person name="He J."/>
            <person name="Wang M."/>
            <person name="Zheng J."/>
            <person name="Liu Z."/>
        </authorList>
    </citation>
    <scope>NUCLEOTIDE SEQUENCE</scope>
    <source>
        <strain evidence="3">ZL_2023a</strain>
        <tissue evidence="3">Muscle</tissue>
    </source>
</reference>
<dbReference type="EMBL" id="JARKIK010000029">
    <property type="protein sequence ID" value="KAK8741901.1"/>
    <property type="molecule type" value="Genomic_DNA"/>
</dbReference>
<feature type="region of interest" description="Disordered" evidence="1">
    <location>
        <begin position="101"/>
        <end position="123"/>
    </location>
</feature>
<evidence type="ECO:0000259" key="2">
    <source>
        <dbReference type="Pfam" id="PF16033"/>
    </source>
</evidence>
<keyword evidence="4" id="KW-1185">Reference proteome</keyword>
<gene>
    <name evidence="3" type="ORF">OTU49_002004</name>
</gene>
<feature type="domain" description="DUF4789" evidence="2">
    <location>
        <begin position="254"/>
        <end position="338"/>
    </location>
</feature>
<dbReference type="Proteomes" id="UP001445076">
    <property type="component" value="Unassembled WGS sequence"/>
</dbReference>
<comment type="caution">
    <text evidence="3">The sequence shown here is derived from an EMBL/GenBank/DDBJ whole genome shotgun (WGS) entry which is preliminary data.</text>
</comment>
<feature type="compositionally biased region" description="Low complexity" evidence="1">
    <location>
        <begin position="109"/>
        <end position="118"/>
    </location>
</feature>
<dbReference type="InterPro" id="IPR031993">
    <property type="entry name" value="DUF4789"/>
</dbReference>
<dbReference type="AlphaFoldDB" id="A0AAW0XQ43"/>
<protein>
    <recommendedName>
        <fullName evidence="2">DUF4789 domain-containing protein</fullName>
    </recommendedName>
</protein>
<dbReference type="EMBL" id="JARKIK010000029">
    <property type="protein sequence ID" value="KAK8741900.1"/>
    <property type="molecule type" value="Genomic_DNA"/>
</dbReference>
<evidence type="ECO:0000313" key="4">
    <source>
        <dbReference type="Proteomes" id="UP001445076"/>
    </source>
</evidence>
<dbReference type="Pfam" id="PF16033">
    <property type="entry name" value="DUF4789"/>
    <property type="match status" value="1"/>
</dbReference>
<evidence type="ECO:0000313" key="3">
    <source>
        <dbReference type="EMBL" id="KAK8741901.1"/>
    </source>
</evidence>
<reference evidence="3 4" key="1">
    <citation type="journal article" date="2024" name="BMC Genomics">
        <title>Genome assembly of redclaw crayfish (Cherax quadricarinatus) provides insights into its immune adaptation and hypoxia tolerance.</title>
        <authorList>
            <person name="Liu Z."/>
            <person name="Zheng J."/>
            <person name="Li H."/>
            <person name="Fang K."/>
            <person name="Wang S."/>
            <person name="He J."/>
            <person name="Zhou D."/>
            <person name="Weng S."/>
            <person name="Chi M."/>
            <person name="Gu Z."/>
            <person name="He J."/>
            <person name="Li F."/>
            <person name="Wang M."/>
        </authorList>
    </citation>
    <scope>NUCLEOTIDE SEQUENCE [LARGE SCALE GENOMIC DNA]</scope>
    <source>
        <strain evidence="3">ZL_2023a</strain>
    </source>
</reference>
<evidence type="ECO:0000256" key="1">
    <source>
        <dbReference type="SAM" id="MobiDB-lite"/>
    </source>
</evidence>
<organism evidence="3 4">
    <name type="scientific">Cherax quadricarinatus</name>
    <name type="common">Australian red claw crayfish</name>
    <dbReference type="NCBI Taxonomy" id="27406"/>
    <lineage>
        <taxon>Eukaryota</taxon>
        <taxon>Metazoa</taxon>
        <taxon>Ecdysozoa</taxon>
        <taxon>Arthropoda</taxon>
        <taxon>Crustacea</taxon>
        <taxon>Multicrustacea</taxon>
        <taxon>Malacostraca</taxon>
        <taxon>Eumalacostraca</taxon>
        <taxon>Eucarida</taxon>
        <taxon>Decapoda</taxon>
        <taxon>Pleocyemata</taxon>
        <taxon>Astacidea</taxon>
        <taxon>Parastacoidea</taxon>
        <taxon>Parastacidae</taxon>
        <taxon>Cherax</taxon>
    </lineage>
</organism>
<accession>A0AAW0XQ43</accession>
<proteinExistence type="predicted"/>
<dbReference type="EMBL" id="JARKIK010000029">
    <property type="protein sequence ID" value="KAK8741899.1"/>
    <property type="molecule type" value="Genomic_DNA"/>
</dbReference>
<sequence>MLAGLVHGVSRSSTSLVKSVSSTSLVKSVTQFYITSEELLSSTLAASHFQPSTGLIMKVIFTIMTACLAVQVAASTISRRSTDSTGTLDTSSSIVMPGRHQLTPKRQASHSTAAATAKKLPEQGDPIGGSIVFSESELVSAGGKSIVKSVSSNNATQTPSVFFPGEKRGTNNAGIVFPTETTINTVSNRGTCSMEYASTMVNGVCERFLTQGQCAQGEWLLLREAGPVCVPRPCPFGQLFYNKRCVNVTDVSVCREGQMLYVDFSGFSMCDCEPGYIYDALSGKCYARHDKGPCGFGEYVEMSVTGELDCVPSPCRLDGFVKDSVTKRCYRKTYRGFCEDNIIFHRENNTAECPFVDIRNILDVVTLRACPPGSLRDFLNECRQQFIIPGSTSSSAFNNRCSGGFVMDSRGTCRRATKLLG</sequence>
<dbReference type="PANTHER" id="PTHR21177">
    <property type="entry name" value="IP06524P-RELATED"/>
    <property type="match status" value="1"/>
</dbReference>
<name>A0AAW0XQ43_CHEQU</name>